<reference evidence="3" key="1">
    <citation type="submission" date="2020-10" db="EMBL/GenBank/DDBJ databases">
        <authorList>
            <person name="Gilroy R."/>
        </authorList>
    </citation>
    <scope>NUCLEOTIDE SEQUENCE</scope>
    <source>
        <strain evidence="3">ChiSjej2B20-13462</strain>
    </source>
</reference>
<dbReference type="AlphaFoldDB" id="A0A9D0Z7E0"/>
<evidence type="ECO:0000313" key="3">
    <source>
        <dbReference type="EMBL" id="HIQ69315.1"/>
    </source>
</evidence>
<name>A0A9D0Z7E0_9FIRM</name>
<dbReference type="GO" id="GO:0004553">
    <property type="term" value="F:hydrolase activity, hydrolyzing O-glycosyl compounds"/>
    <property type="evidence" value="ECO:0007669"/>
    <property type="project" value="InterPro"/>
</dbReference>
<dbReference type="Gene3D" id="2.10.10.90">
    <property type="match status" value="2"/>
</dbReference>
<dbReference type="Proteomes" id="UP000886874">
    <property type="component" value="Unassembled WGS sequence"/>
</dbReference>
<dbReference type="GO" id="GO:0030246">
    <property type="term" value="F:carbohydrate binding"/>
    <property type="evidence" value="ECO:0007669"/>
    <property type="project" value="InterPro"/>
</dbReference>
<protein>
    <recommendedName>
        <fullName evidence="2">Chitin-binding type-3 domain-containing protein</fullName>
    </recommendedName>
</protein>
<sequence>MDRLLAAEQLRKALQMLAATLADEKALEIATVFPVWAPDQYYAAGAVISYGTNPVGDPQLYKVAQAHMSQSIYPPGSGTESLYTAFGLDDSGYPIWAQPSGAHDAYNKGDVVNYGGTLYESLIDGNVWAPDVYSAGWKAVSGGTVAPDPGPDPDPGATEYPDWVQPSGAHDAYNTGDIVRYNGVLYRSKIDGNTWAPDAYPAGWEEVAV</sequence>
<dbReference type="EMBL" id="DVFN01000051">
    <property type="protein sequence ID" value="HIQ69315.1"/>
    <property type="molecule type" value="Genomic_DNA"/>
</dbReference>
<feature type="domain" description="Chitin-binding type-3" evidence="2">
    <location>
        <begin position="170"/>
        <end position="205"/>
    </location>
</feature>
<organism evidence="3 4">
    <name type="scientific">Candidatus Avoscillospira stercorigallinarum</name>
    <dbReference type="NCBI Taxonomy" id="2840708"/>
    <lineage>
        <taxon>Bacteria</taxon>
        <taxon>Bacillati</taxon>
        <taxon>Bacillota</taxon>
        <taxon>Clostridia</taxon>
        <taxon>Eubacteriales</taxon>
        <taxon>Oscillospiraceae</taxon>
        <taxon>Oscillospiraceae incertae sedis</taxon>
        <taxon>Candidatus Avoscillospira</taxon>
    </lineage>
</organism>
<dbReference type="InterPro" id="IPR003610">
    <property type="entry name" value="CBM5/12"/>
</dbReference>
<evidence type="ECO:0000256" key="1">
    <source>
        <dbReference type="SAM" id="MobiDB-lite"/>
    </source>
</evidence>
<proteinExistence type="predicted"/>
<dbReference type="Pfam" id="PF02839">
    <property type="entry name" value="CBM_5_12"/>
    <property type="match status" value="1"/>
</dbReference>
<evidence type="ECO:0000259" key="2">
    <source>
        <dbReference type="Pfam" id="PF02839"/>
    </source>
</evidence>
<comment type="caution">
    <text evidence="3">The sequence shown here is derived from an EMBL/GenBank/DDBJ whole genome shotgun (WGS) entry which is preliminary data.</text>
</comment>
<evidence type="ECO:0000313" key="4">
    <source>
        <dbReference type="Proteomes" id="UP000886874"/>
    </source>
</evidence>
<gene>
    <name evidence="3" type="ORF">IAA67_03160</name>
</gene>
<accession>A0A9D0Z7E0</accession>
<feature type="region of interest" description="Disordered" evidence="1">
    <location>
        <begin position="144"/>
        <end position="166"/>
    </location>
</feature>
<dbReference type="GO" id="GO:0005576">
    <property type="term" value="C:extracellular region"/>
    <property type="evidence" value="ECO:0007669"/>
    <property type="project" value="InterPro"/>
</dbReference>
<reference evidence="3" key="2">
    <citation type="journal article" date="2021" name="PeerJ">
        <title>Extensive microbial diversity within the chicken gut microbiome revealed by metagenomics and culture.</title>
        <authorList>
            <person name="Gilroy R."/>
            <person name="Ravi A."/>
            <person name="Getino M."/>
            <person name="Pursley I."/>
            <person name="Horton D.L."/>
            <person name="Alikhan N.F."/>
            <person name="Baker D."/>
            <person name="Gharbi K."/>
            <person name="Hall N."/>
            <person name="Watson M."/>
            <person name="Adriaenssens E.M."/>
            <person name="Foster-Nyarko E."/>
            <person name="Jarju S."/>
            <person name="Secka A."/>
            <person name="Antonio M."/>
            <person name="Oren A."/>
            <person name="Chaudhuri R.R."/>
            <person name="La Ragione R."/>
            <person name="Hildebrand F."/>
            <person name="Pallen M.J."/>
        </authorList>
    </citation>
    <scope>NUCLEOTIDE SEQUENCE</scope>
    <source>
        <strain evidence="3">ChiSjej2B20-13462</strain>
    </source>
</reference>
<dbReference type="GO" id="GO:0005975">
    <property type="term" value="P:carbohydrate metabolic process"/>
    <property type="evidence" value="ECO:0007669"/>
    <property type="project" value="InterPro"/>
</dbReference>